<name>A0ACC0BGM2_CATRO</name>
<keyword evidence="2" id="KW-1185">Reference proteome</keyword>
<organism evidence="1 2">
    <name type="scientific">Catharanthus roseus</name>
    <name type="common">Madagascar periwinkle</name>
    <name type="synonym">Vinca rosea</name>
    <dbReference type="NCBI Taxonomy" id="4058"/>
    <lineage>
        <taxon>Eukaryota</taxon>
        <taxon>Viridiplantae</taxon>
        <taxon>Streptophyta</taxon>
        <taxon>Embryophyta</taxon>
        <taxon>Tracheophyta</taxon>
        <taxon>Spermatophyta</taxon>
        <taxon>Magnoliopsida</taxon>
        <taxon>eudicotyledons</taxon>
        <taxon>Gunneridae</taxon>
        <taxon>Pentapetalae</taxon>
        <taxon>asterids</taxon>
        <taxon>lamiids</taxon>
        <taxon>Gentianales</taxon>
        <taxon>Apocynaceae</taxon>
        <taxon>Rauvolfioideae</taxon>
        <taxon>Vinceae</taxon>
        <taxon>Catharanthinae</taxon>
        <taxon>Catharanthus</taxon>
    </lineage>
</organism>
<evidence type="ECO:0000313" key="1">
    <source>
        <dbReference type="EMBL" id="KAI5671775.1"/>
    </source>
</evidence>
<protein>
    <submittedName>
        <fullName evidence="1">Uncharacterized protein</fullName>
    </submittedName>
</protein>
<proteinExistence type="predicted"/>
<sequence length="603" mass="67074">MRRSLSPMVRRELENLDKDADSRKLAMKALKSYVKELDSKAIPLFLAQVSETKETGTSSGEYTISLYEVLARVHGQKIVPQIDNIMTTIITTLKSSAGSFPLHQACAKVVPAIARYGMDPTTPEEKKRHIIHSLCKPLLNCILASDESLSSGAALCLKALVECDNWRFASNDIVNEVCQRVAVALDKHSHINSHMALVMSLAKNNSLTVEAYARLLVRSGIQILNEDVISQKRLSAIHMLNSLMKCLDPKSISSELELIIKVMENCQSDQIAYVSGAAFEALQTARRICTEKGSKLGRDVISITGSNFDRRRNIRRRNIWGSGDQSPLTASPESQTVDSFFGRDSVFDSPMSTNQASPDLRCDRRSVNRKLWTRDDNVAVNISLKDGIFSEISRGSIKVNSENNELSDNYGDFPDGFSGFLHENGQNVISRSTTPSPQRFQSHINVENVKIFTTPRKLIRSLQDAADEDSDVSDKQSRRFRSPSSQFDHTSTSKYKQNGLCRDDDQDINGDEKSPIGSEDICGSTESVSSTGDLLVEANLQTSLIMVNKSEKGNHAADDQKKGYWRSRLMISFIFLLFATICCFVWINDAFINDGEGYNLVPT</sequence>
<evidence type="ECO:0000313" key="2">
    <source>
        <dbReference type="Proteomes" id="UP001060085"/>
    </source>
</evidence>
<dbReference type="Proteomes" id="UP001060085">
    <property type="component" value="Linkage Group LG03"/>
</dbReference>
<accession>A0ACC0BGM2</accession>
<comment type="caution">
    <text evidence="1">The sequence shown here is derived from an EMBL/GenBank/DDBJ whole genome shotgun (WGS) entry which is preliminary data.</text>
</comment>
<reference evidence="2" key="1">
    <citation type="journal article" date="2023" name="Nat. Plants">
        <title>Single-cell RNA sequencing provides a high-resolution roadmap for understanding the multicellular compartmentation of specialized metabolism.</title>
        <authorList>
            <person name="Sun S."/>
            <person name="Shen X."/>
            <person name="Li Y."/>
            <person name="Li Y."/>
            <person name="Wang S."/>
            <person name="Li R."/>
            <person name="Zhang H."/>
            <person name="Shen G."/>
            <person name="Guo B."/>
            <person name="Wei J."/>
            <person name="Xu J."/>
            <person name="St-Pierre B."/>
            <person name="Chen S."/>
            <person name="Sun C."/>
        </authorList>
    </citation>
    <scope>NUCLEOTIDE SEQUENCE [LARGE SCALE GENOMIC DNA]</scope>
</reference>
<dbReference type="EMBL" id="CM044703">
    <property type="protein sequence ID" value="KAI5671775.1"/>
    <property type="molecule type" value="Genomic_DNA"/>
</dbReference>
<gene>
    <name evidence="1" type="ORF">M9H77_12139</name>
</gene>